<proteinExistence type="predicted"/>
<evidence type="ECO:0000313" key="3">
    <source>
        <dbReference type="Proteomes" id="UP000465035"/>
    </source>
</evidence>
<dbReference type="AlphaFoldDB" id="A0A6P1E3L2"/>
<dbReference type="GeneID" id="69057279"/>
<feature type="transmembrane region" description="Helical" evidence="1">
    <location>
        <begin position="42"/>
        <end position="65"/>
    </location>
</feature>
<reference evidence="2 3" key="1">
    <citation type="submission" date="2019-12" db="EMBL/GenBank/DDBJ databases">
        <title>Lactobacillus hilgardii FLUB.</title>
        <authorList>
            <person name="Gustaw K."/>
        </authorList>
    </citation>
    <scope>NUCLEOTIDE SEQUENCE [LARGE SCALE GENOMIC DNA]</scope>
    <source>
        <strain evidence="2 3">FLUB</strain>
    </source>
</reference>
<accession>A0A6P1E3L2</accession>
<keyword evidence="1" id="KW-0472">Membrane</keyword>
<evidence type="ECO:0000313" key="2">
    <source>
        <dbReference type="EMBL" id="QHB51218.1"/>
    </source>
</evidence>
<sequence length="66" mass="7434">MDRNVLIACIILVLGDIISFIDILGISNRRHPEAWDKKSIPFLMYGLIISLIGTIYLGISIYLSLK</sequence>
<keyword evidence="1" id="KW-1133">Transmembrane helix</keyword>
<evidence type="ECO:0000256" key="1">
    <source>
        <dbReference type="SAM" id="Phobius"/>
    </source>
</evidence>
<organism evidence="2 3">
    <name type="scientific">Lentilactobacillus hilgardii</name>
    <name type="common">Lactobacillus hilgardii</name>
    <dbReference type="NCBI Taxonomy" id="1588"/>
    <lineage>
        <taxon>Bacteria</taxon>
        <taxon>Bacillati</taxon>
        <taxon>Bacillota</taxon>
        <taxon>Bacilli</taxon>
        <taxon>Lactobacillales</taxon>
        <taxon>Lactobacillaceae</taxon>
        <taxon>Lentilactobacillus</taxon>
    </lineage>
</organism>
<dbReference type="EMBL" id="CP047121">
    <property type="protein sequence ID" value="QHB51218.1"/>
    <property type="molecule type" value="Genomic_DNA"/>
</dbReference>
<dbReference type="RefSeq" id="WP_159298639.1">
    <property type="nucleotide sequence ID" value="NZ_CP047121.1"/>
</dbReference>
<keyword evidence="1" id="KW-0812">Transmembrane</keyword>
<dbReference type="Proteomes" id="UP000465035">
    <property type="component" value="Chromosome"/>
</dbReference>
<gene>
    <name evidence="2" type="ORF">GQR93_02755</name>
</gene>
<feature type="transmembrane region" description="Helical" evidence="1">
    <location>
        <begin position="5"/>
        <end position="27"/>
    </location>
</feature>
<protein>
    <submittedName>
        <fullName evidence="2">Uncharacterized protein</fullName>
    </submittedName>
</protein>
<name>A0A6P1E3L2_LENHI</name>